<reference evidence="2 3" key="1">
    <citation type="submission" date="2016-10" db="EMBL/GenBank/DDBJ databases">
        <title>The genome sequence of Colletotrichum fioriniae PJ7.</title>
        <authorList>
            <person name="Baroncelli R."/>
        </authorList>
    </citation>
    <scope>NUCLEOTIDE SEQUENCE [LARGE SCALE GENOMIC DNA]</scope>
    <source>
        <strain evidence="2 3">IMI 384185</strain>
    </source>
</reference>
<keyword evidence="3" id="KW-1185">Reference proteome</keyword>
<evidence type="ECO:0000313" key="2">
    <source>
        <dbReference type="EMBL" id="KAK1531426.1"/>
    </source>
</evidence>
<evidence type="ECO:0000256" key="1">
    <source>
        <dbReference type="SAM" id="SignalP"/>
    </source>
</evidence>
<feature type="signal peptide" evidence="1">
    <location>
        <begin position="1"/>
        <end position="17"/>
    </location>
</feature>
<gene>
    <name evidence="2" type="ORF">CPAR01_11075</name>
</gene>
<sequence>MKASAIAVLLFSSLATAEIARVVCQQHPREWGNGNCNGDDSWACGQRCGQVGFQDQIDKFKERLTNAIWCIDKNDQHGYARYGARF</sequence>
<evidence type="ECO:0000313" key="3">
    <source>
        <dbReference type="Proteomes" id="UP001241169"/>
    </source>
</evidence>
<dbReference type="RefSeq" id="XP_060345682.1">
    <property type="nucleotide sequence ID" value="XM_060495334.1"/>
</dbReference>
<dbReference type="GeneID" id="85379233"/>
<accession>A0ABQ9SAJ5</accession>
<name>A0ABQ9SAJ5_9PEZI</name>
<protein>
    <submittedName>
        <fullName evidence="2">Uncharacterized protein</fullName>
    </submittedName>
</protein>
<proteinExistence type="predicted"/>
<organism evidence="2 3">
    <name type="scientific">Colletotrichum paranaense</name>
    <dbReference type="NCBI Taxonomy" id="1914294"/>
    <lineage>
        <taxon>Eukaryota</taxon>
        <taxon>Fungi</taxon>
        <taxon>Dikarya</taxon>
        <taxon>Ascomycota</taxon>
        <taxon>Pezizomycotina</taxon>
        <taxon>Sordariomycetes</taxon>
        <taxon>Hypocreomycetidae</taxon>
        <taxon>Glomerellales</taxon>
        <taxon>Glomerellaceae</taxon>
        <taxon>Colletotrichum</taxon>
        <taxon>Colletotrichum acutatum species complex</taxon>
    </lineage>
</organism>
<keyword evidence="1" id="KW-0732">Signal</keyword>
<feature type="chain" id="PRO_5045870118" evidence="1">
    <location>
        <begin position="18"/>
        <end position="86"/>
    </location>
</feature>
<dbReference type="Proteomes" id="UP001241169">
    <property type="component" value="Unassembled WGS sequence"/>
</dbReference>
<comment type="caution">
    <text evidence="2">The sequence shown here is derived from an EMBL/GenBank/DDBJ whole genome shotgun (WGS) entry which is preliminary data.</text>
</comment>
<dbReference type="EMBL" id="MOPA01000009">
    <property type="protein sequence ID" value="KAK1531426.1"/>
    <property type="molecule type" value="Genomic_DNA"/>
</dbReference>